<dbReference type="Proteomes" id="UP000652761">
    <property type="component" value="Unassembled WGS sequence"/>
</dbReference>
<evidence type="ECO:0000313" key="3">
    <source>
        <dbReference type="Proteomes" id="UP000652761"/>
    </source>
</evidence>
<evidence type="ECO:0000313" key="2">
    <source>
        <dbReference type="EMBL" id="MQL84115.1"/>
    </source>
</evidence>
<dbReference type="PANTHER" id="PTHR45504">
    <property type="entry name" value="CHAPERONE DNAJ-DOMAIN SUPERFAMILY PROTEIN"/>
    <property type="match status" value="1"/>
</dbReference>
<dbReference type="PANTHER" id="PTHR45504:SF2">
    <property type="entry name" value="OS02G0693200 PROTEIN"/>
    <property type="match status" value="1"/>
</dbReference>
<proteinExistence type="predicted"/>
<dbReference type="SMART" id="SM00271">
    <property type="entry name" value="DnaJ"/>
    <property type="match status" value="1"/>
</dbReference>
<sequence>MWLRTAQRNRAHDCTPRPVPREGAEAAVIVVPVSVVWADVEYHLKRGKRNPFSDKSMSPAWHPIRWRVGMEGNPKSILCGGNKRAARKLEGSLLEQGVYSFEIHEIDPRRLPSPPPACGKIPVVDYYKILEVDYDATEEDIRLSYRKLALKWHPDKHKGANDVTAKFQEINEAYRVLSDPDKRLDYDLSGSYEINRYTLREYLSRFKGMILTSNGLGINPPQNW</sequence>
<dbReference type="InterPro" id="IPR001623">
    <property type="entry name" value="DnaJ_domain"/>
</dbReference>
<organism evidence="2 3">
    <name type="scientific">Colocasia esculenta</name>
    <name type="common">Wild taro</name>
    <name type="synonym">Arum esculentum</name>
    <dbReference type="NCBI Taxonomy" id="4460"/>
    <lineage>
        <taxon>Eukaryota</taxon>
        <taxon>Viridiplantae</taxon>
        <taxon>Streptophyta</taxon>
        <taxon>Embryophyta</taxon>
        <taxon>Tracheophyta</taxon>
        <taxon>Spermatophyta</taxon>
        <taxon>Magnoliopsida</taxon>
        <taxon>Liliopsida</taxon>
        <taxon>Araceae</taxon>
        <taxon>Aroideae</taxon>
        <taxon>Colocasieae</taxon>
        <taxon>Colocasia</taxon>
    </lineage>
</organism>
<dbReference type="Gene3D" id="1.10.287.110">
    <property type="entry name" value="DnaJ domain"/>
    <property type="match status" value="1"/>
</dbReference>
<dbReference type="FunFam" id="1.10.287.110:FF:000052">
    <property type="entry name" value="Chaperone protein DNAj, putative"/>
    <property type="match status" value="1"/>
</dbReference>
<dbReference type="OrthoDB" id="10250354at2759"/>
<dbReference type="PROSITE" id="PS50076">
    <property type="entry name" value="DNAJ_2"/>
    <property type="match status" value="1"/>
</dbReference>
<dbReference type="PRINTS" id="PR00625">
    <property type="entry name" value="JDOMAIN"/>
</dbReference>
<dbReference type="GO" id="GO:0005634">
    <property type="term" value="C:nucleus"/>
    <property type="evidence" value="ECO:0007669"/>
    <property type="project" value="TreeGrafter"/>
</dbReference>
<comment type="caution">
    <text evidence="2">The sequence shown here is derived from an EMBL/GenBank/DDBJ whole genome shotgun (WGS) entry which is preliminary data.</text>
</comment>
<feature type="domain" description="J" evidence="1">
    <location>
        <begin position="125"/>
        <end position="190"/>
    </location>
</feature>
<name>A0A843UKT6_COLES</name>
<accession>A0A843UKT6</accession>
<dbReference type="EMBL" id="NMUH01000739">
    <property type="protein sequence ID" value="MQL84115.1"/>
    <property type="molecule type" value="Genomic_DNA"/>
</dbReference>
<evidence type="ECO:0000259" key="1">
    <source>
        <dbReference type="PROSITE" id="PS50076"/>
    </source>
</evidence>
<dbReference type="Pfam" id="PF00226">
    <property type="entry name" value="DnaJ"/>
    <property type="match status" value="1"/>
</dbReference>
<reference evidence="2" key="1">
    <citation type="submission" date="2017-07" db="EMBL/GenBank/DDBJ databases">
        <title>Taro Niue Genome Assembly and Annotation.</title>
        <authorList>
            <person name="Atibalentja N."/>
            <person name="Keating K."/>
            <person name="Fields C.J."/>
        </authorList>
    </citation>
    <scope>NUCLEOTIDE SEQUENCE</scope>
    <source>
        <strain evidence="2">Niue_2</strain>
        <tissue evidence="2">Leaf</tissue>
    </source>
</reference>
<dbReference type="CDD" id="cd06257">
    <property type="entry name" value="DnaJ"/>
    <property type="match status" value="1"/>
</dbReference>
<gene>
    <name evidence="2" type="ORF">Taro_016608</name>
</gene>
<dbReference type="GO" id="GO:0005783">
    <property type="term" value="C:endoplasmic reticulum"/>
    <property type="evidence" value="ECO:0007669"/>
    <property type="project" value="UniProtKB-ARBA"/>
</dbReference>
<dbReference type="AlphaFoldDB" id="A0A843UKT6"/>
<protein>
    <recommendedName>
        <fullName evidence="1">J domain-containing protein</fullName>
    </recommendedName>
</protein>
<dbReference type="SUPFAM" id="SSF46565">
    <property type="entry name" value="Chaperone J-domain"/>
    <property type="match status" value="1"/>
</dbReference>
<dbReference type="InterPro" id="IPR036869">
    <property type="entry name" value="J_dom_sf"/>
</dbReference>
<keyword evidence="3" id="KW-1185">Reference proteome</keyword>